<reference evidence="1" key="1">
    <citation type="submission" date="2016-08" db="EMBL/GenBank/DDBJ databases">
        <authorList>
            <person name="Ngugi D.K."/>
            <person name="Miyake S."/>
            <person name="Stingl U."/>
        </authorList>
    </citation>
    <scope>NUCLEOTIDE SEQUENCE</scope>
    <source>
        <strain evidence="1">SCG-B11WGA-EpuloA1</strain>
    </source>
</reference>
<name>A0ACC8XAM6_9FIRM</name>
<sequence length="121" mass="14078">MSLETCRLCGDIFDFKYEYNNDSLLCQNCLMDEEKIIEYVQNFLDSNNSNMLRAQIYKKIGVSTRHLQQLLDEEKIKLDNIDIETFCISCGEITNNQICDKCKITFKYEASKLSKILPNGL</sequence>
<gene>
    <name evidence="1" type="ORF">AN396_08725</name>
</gene>
<proteinExistence type="predicted"/>
<accession>A0ACC8XAM6</accession>
<comment type="caution">
    <text evidence="1">The sequence shown here is derived from an EMBL/GenBank/DDBJ whole genome shotgun (WGS) entry which is preliminary data.</text>
</comment>
<evidence type="ECO:0000313" key="1">
    <source>
        <dbReference type="EMBL" id="ONI39476.1"/>
    </source>
</evidence>
<dbReference type="Proteomes" id="UP000188605">
    <property type="component" value="Unassembled WGS sequence"/>
</dbReference>
<keyword evidence="2" id="KW-1185">Reference proteome</keyword>
<organism evidence="1 2">
    <name type="scientific">Candidatus Epulonipiscium fishelsonii</name>
    <dbReference type="NCBI Taxonomy" id="77094"/>
    <lineage>
        <taxon>Bacteria</taxon>
        <taxon>Bacillati</taxon>
        <taxon>Bacillota</taxon>
        <taxon>Clostridia</taxon>
        <taxon>Lachnospirales</taxon>
        <taxon>Lachnospiraceae</taxon>
        <taxon>Candidatus Epulonipiscium</taxon>
    </lineage>
</organism>
<protein>
    <submittedName>
        <fullName evidence="1">Uncharacterized protein</fullName>
    </submittedName>
</protein>
<dbReference type="EMBL" id="LJDB01000064">
    <property type="protein sequence ID" value="ONI39476.1"/>
    <property type="molecule type" value="Genomic_DNA"/>
</dbReference>
<evidence type="ECO:0000313" key="2">
    <source>
        <dbReference type="Proteomes" id="UP000188605"/>
    </source>
</evidence>